<dbReference type="SMART" id="SM00331">
    <property type="entry name" value="PP2C_SIG"/>
    <property type="match status" value="1"/>
</dbReference>
<dbReference type="PANTHER" id="PTHR13832">
    <property type="entry name" value="PROTEIN PHOSPHATASE 2C"/>
    <property type="match status" value="1"/>
</dbReference>
<accession>A0A518I1T8</accession>
<dbReference type="AlphaFoldDB" id="A0A518I1T8"/>
<dbReference type="PANTHER" id="PTHR13832:SF827">
    <property type="entry name" value="PROTEIN PHOSPHATASE 1L"/>
    <property type="match status" value="1"/>
</dbReference>
<dbReference type="InterPro" id="IPR000595">
    <property type="entry name" value="cNMP-bd_dom"/>
</dbReference>
<evidence type="ECO:0000313" key="3">
    <source>
        <dbReference type="EMBL" id="QDV47079.1"/>
    </source>
</evidence>
<dbReference type="CDD" id="cd00038">
    <property type="entry name" value="CAP_ED"/>
    <property type="match status" value="1"/>
</dbReference>
<dbReference type="Pfam" id="PF13672">
    <property type="entry name" value="PP2C_2"/>
    <property type="match status" value="1"/>
</dbReference>
<dbReference type="SUPFAM" id="SSF51206">
    <property type="entry name" value="cAMP-binding domain-like"/>
    <property type="match status" value="1"/>
</dbReference>
<dbReference type="InterPro" id="IPR018490">
    <property type="entry name" value="cNMP-bd_dom_sf"/>
</dbReference>
<gene>
    <name evidence="3" type="primary">stp_2</name>
    <name evidence="3" type="ORF">Enr13x_69880</name>
</gene>
<evidence type="ECO:0000259" key="2">
    <source>
        <dbReference type="PROSITE" id="PS51746"/>
    </source>
</evidence>
<dbReference type="InterPro" id="IPR001932">
    <property type="entry name" value="PPM-type_phosphatase-like_dom"/>
</dbReference>
<dbReference type="SUPFAM" id="SSF81606">
    <property type="entry name" value="PP2C-like"/>
    <property type="match status" value="1"/>
</dbReference>
<keyword evidence="4" id="KW-1185">Reference proteome</keyword>
<dbReference type="InterPro" id="IPR015655">
    <property type="entry name" value="PP2C"/>
</dbReference>
<dbReference type="GO" id="GO:0004722">
    <property type="term" value="F:protein serine/threonine phosphatase activity"/>
    <property type="evidence" value="ECO:0007669"/>
    <property type="project" value="UniProtKB-EC"/>
</dbReference>
<dbReference type="SMART" id="SM00332">
    <property type="entry name" value="PP2Cc"/>
    <property type="match status" value="1"/>
</dbReference>
<protein>
    <submittedName>
        <fullName evidence="3">Serine/threonine phosphatase stp</fullName>
        <ecNumber evidence="3">3.1.3.16</ecNumber>
    </submittedName>
</protein>
<dbReference type="CDD" id="cd00143">
    <property type="entry name" value="PP2Cc"/>
    <property type="match status" value="1"/>
</dbReference>
<dbReference type="PROSITE" id="PS50042">
    <property type="entry name" value="CNMP_BINDING_3"/>
    <property type="match status" value="1"/>
</dbReference>
<dbReference type="Proteomes" id="UP000319004">
    <property type="component" value="Chromosome"/>
</dbReference>
<evidence type="ECO:0000259" key="1">
    <source>
        <dbReference type="PROSITE" id="PS50042"/>
    </source>
</evidence>
<organism evidence="3 4">
    <name type="scientific">Stieleria neptunia</name>
    <dbReference type="NCBI Taxonomy" id="2527979"/>
    <lineage>
        <taxon>Bacteria</taxon>
        <taxon>Pseudomonadati</taxon>
        <taxon>Planctomycetota</taxon>
        <taxon>Planctomycetia</taxon>
        <taxon>Pirellulales</taxon>
        <taxon>Pirellulaceae</taxon>
        <taxon>Stieleria</taxon>
    </lineage>
</organism>
<name>A0A518I1T8_9BACT</name>
<dbReference type="InterPro" id="IPR036457">
    <property type="entry name" value="PPM-type-like_dom_sf"/>
</dbReference>
<dbReference type="EC" id="3.1.3.16" evidence="3"/>
<dbReference type="OrthoDB" id="9801841at2"/>
<dbReference type="EMBL" id="CP037423">
    <property type="protein sequence ID" value="QDV47079.1"/>
    <property type="molecule type" value="Genomic_DNA"/>
</dbReference>
<dbReference type="KEGG" id="snep:Enr13x_69880"/>
<dbReference type="Gene3D" id="3.60.40.10">
    <property type="entry name" value="PPM-type phosphatase domain"/>
    <property type="match status" value="1"/>
</dbReference>
<dbReference type="PROSITE" id="PS51746">
    <property type="entry name" value="PPM_2"/>
    <property type="match status" value="1"/>
</dbReference>
<proteinExistence type="predicted"/>
<dbReference type="SMART" id="SM00100">
    <property type="entry name" value="cNMP"/>
    <property type="match status" value="1"/>
</dbReference>
<dbReference type="Pfam" id="PF00027">
    <property type="entry name" value="cNMP_binding"/>
    <property type="match status" value="1"/>
</dbReference>
<dbReference type="Gene3D" id="2.60.120.10">
    <property type="entry name" value="Jelly Rolls"/>
    <property type="match status" value="1"/>
</dbReference>
<feature type="domain" description="PPM-type phosphatase" evidence="2">
    <location>
        <begin position="4"/>
        <end position="249"/>
    </location>
</feature>
<dbReference type="RefSeq" id="WP_145391173.1">
    <property type="nucleotide sequence ID" value="NZ_CP037423.1"/>
</dbReference>
<dbReference type="InterPro" id="IPR014710">
    <property type="entry name" value="RmlC-like_jellyroll"/>
</dbReference>
<reference evidence="3 4" key="1">
    <citation type="submission" date="2019-03" db="EMBL/GenBank/DDBJ databases">
        <title>Deep-cultivation of Planctomycetes and their phenomic and genomic characterization uncovers novel biology.</title>
        <authorList>
            <person name="Wiegand S."/>
            <person name="Jogler M."/>
            <person name="Boedeker C."/>
            <person name="Pinto D."/>
            <person name="Vollmers J."/>
            <person name="Rivas-Marin E."/>
            <person name="Kohn T."/>
            <person name="Peeters S.H."/>
            <person name="Heuer A."/>
            <person name="Rast P."/>
            <person name="Oberbeckmann S."/>
            <person name="Bunk B."/>
            <person name="Jeske O."/>
            <person name="Meyerdierks A."/>
            <person name="Storesund J.E."/>
            <person name="Kallscheuer N."/>
            <person name="Luecker S."/>
            <person name="Lage O.M."/>
            <person name="Pohl T."/>
            <person name="Merkel B.J."/>
            <person name="Hornburger P."/>
            <person name="Mueller R.-W."/>
            <person name="Bruemmer F."/>
            <person name="Labrenz M."/>
            <person name="Spormann A.M."/>
            <person name="Op den Camp H."/>
            <person name="Overmann J."/>
            <person name="Amann R."/>
            <person name="Jetten M.S.M."/>
            <person name="Mascher T."/>
            <person name="Medema M.H."/>
            <person name="Devos D.P."/>
            <person name="Kaster A.-K."/>
            <person name="Ovreas L."/>
            <person name="Rohde M."/>
            <person name="Galperin M.Y."/>
            <person name="Jogler C."/>
        </authorList>
    </citation>
    <scope>NUCLEOTIDE SEQUENCE [LARGE SCALE GENOMIC DNA]</scope>
    <source>
        <strain evidence="3 4">Enr13</strain>
    </source>
</reference>
<evidence type="ECO:0000313" key="4">
    <source>
        <dbReference type="Proteomes" id="UP000319004"/>
    </source>
</evidence>
<keyword evidence="3" id="KW-0378">Hydrolase</keyword>
<sequence length="410" mass="44609" precursor="true">MVIVATAISDKGLKRDGNEDQYLIDESLGLYVVCDGMGGHAAGEVAAERAIEFASEHLSKNRDLIHSAGESPDGVFRVLKVVEEAVQQASQGLNLLARTTPDYAGMGTTLTLLVVVEDKGVMAHVGDSRLYLLRQTEVHQLSSDHTLANELFLSGDLTREEASNSRYRHVLTRSIGPHEYVDVDTLLFDLIPGDRLLLCSDGLSNYFESTSCVAGFLSEPDLIEQPDRLVEFAKESGGADNITAIVVEVQGEVTDQPAADVQKKIECLQGVFLCEKLSVRRLMHLVSITTIIQCAAGKELISIDDGLPGLSVVLDGRFRVIDDDVIEGELGPGDCFGEASLLTEVQSSASLVAIEPSRVLVISRKEFGKLTRRLPRLGNVMLRNLGKRLAKQIIKQQTRTLNLDDTGPLE</sequence>
<feature type="domain" description="Cyclic nucleotide-binding" evidence="1">
    <location>
        <begin position="273"/>
        <end position="388"/>
    </location>
</feature>